<evidence type="ECO:0000313" key="1">
    <source>
        <dbReference type="EMBL" id="CAF5223300.1"/>
    </source>
</evidence>
<dbReference type="EMBL" id="CAJOBJ010370750">
    <property type="protein sequence ID" value="CAF5223300.1"/>
    <property type="molecule type" value="Genomic_DNA"/>
</dbReference>
<sequence>VYDRANDGRNTVHAKTSNYGALRSETLQNGSIRCHLRSFTIVSGRRNVRPGIAVSLYEMAGTYDNEQQRMIDRIKCIAFRGARDVGATFINRQWISDKIHRTTRFITDWWNKSYDQCFADYSNKGCISSSEKVQLS</sequence>
<comment type="caution">
    <text evidence="1">The sequence shown here is derived from an EMBL/GenBank/DDBJ whole genome shotgun (WGS) entry which is preliminary data.</text>
</comment>
<gene>
    <name evidence="1" type="ORF">GIL414_LOCUS85515</name>
</gene>
<dbReference type="Proteomes" id="UP000681720">
    <property type="component" value="Unassembled WGS sequence"/>
</dbReference>
<proteinExistence type="predicted"/>
<evidence type="ECO:0000313" key="2">
    <source>
        <dbReference type="Proteomes" id="UP000681720"/>
    </source>
</evidence>
<protein>
    <submittedName>
        <fullName evidence="1">Uncharacterized protein</fullName>
    </submittedName>
</protein>
<name>A0A8S3K0P3_9BILA</name>
<accession>A0A8S3K0P3</accession>
<reference evidence="1" key="1">
    <citation type="submission" date="2021-02" db="EMBL/GenBank/DDBJ databases">
        <authorList>
            <person name="Nowell W R."/>
        </authorList>
    </citation>
    <scope>NUCLEOTIDE SEQUENCE</scope>
</reference>
<organism evidence="1 2">
    <name type="scientific">Rotaria magnacalcarata</name>
    <dbReference type="NCBI Taxonomy" id="392030"/>
    <lineage>
        <taxon>Eukaryota</taxon>
        <taxon>Metazoa</taxon>
        <taxon>Spiralia</taxon>
        <taxon>Gnathifera</taxon>
        <taxon>Rotifera</taxon>
        <taxon>Eurotatoria</taxon>
        <taxon>Bdelloidea</taxon>
        <taxon>Philodinida</taxon>
        <taxon>Philodinidae</taxon>
        <taxon>Rotaria</taxon>
    </lineage>
</organism>
<feature type="non-terminal residue" evidence="1">
    <location>
        <position position="1"/>
    </location>
</feature>
<dbReference type="AlphaFoldDB" id="A0A8S3K0P3"/>